<evidence type="ECO:0000256" key="10">
    <source>
        <dbReference type="ARBA" id="ARBA00022989"/>
    </source>
</evidence>
<dbReference type="InterPro" id="IPR011009">
    <property type="entry name" value="Kinase-like_dom_sf"/>
</dbReference>
<dbReference type="PANTHER" id="PTHR45631">
    <property type="entry name" value="OS07G0107800 PROTEIN-RELATED"/>
    <property type="match status" value="1"/>
</dbReference>
<feature type="binding site" evidence="13">
    <location>
        <position position="574"/>
    </location>
    <ligand>
        <name>ATP</name>
        <dbReference type="ChEBI" id="CHEBI:30616"/>
    </ligand>
</feature>
<feature type="transmembrane region" description="Helical" evidence="14">
    <location>
        <begin position="473"/>
        <end position="503"/>
    </location>
</feature>
<dbReference type="Gene3D" id="3.30.200.20">
    <property type="entry name" value="Phosphorylase Kinase, domain 1"/>
    <property type="match status" value="1"/>
</dbReference>
<evidence type="ECO:0000256" key="4">
    <source>
        <dbReference type="ARBA" id="ARBA00022679"/>
    </source>
</evidence>
<dbReference type="EMBL" id="SSTD01005647">
    <property type="protein sequence ID" value="TYK21472.1"/>
    <property type="molecule type" value="Genomic_DNA"/>
</dbReference>
<dbReference type="GO" id="GO:0005524">
    <property type="term" value="F:ATP binding"/>
    <property type="evidence" value="ECO:0007669"/>
    <property type="project" value="UniProtKB-UniRule"/>
</dbReference>
<evidence type="ECO:0000313" key="18">
    <source>
        <dbReference type="Proteomes" id="UP000321947"/>
    </source>
</evidence>
<feature type="signal peptide" evidence="15">
    <location>
        <begin position="1"/>
        <end position="22"/>
    </location>
</feature>
<sequence length="833" mass="93216">MGFHLLWVGFFLCCEFWVLSLSDDQDGFLSLSCGATTTFTDSSNILWIPDVDYISSGNTSIIENGKGGSFSSDHVRFFPDPQARNCYKLPLKNSSSSVLIRAKFVYKNYDKVEKPPAFFVSLGTAITSIVNLTFHDPWTEEFVWPVNKETASFCLHSIPQSGSPLISSIELRPLPQGAYEDDGLLQSQALRKSYRINCGYTSGSLRYPIDPYDRIWGADRNFKPFHVSSGFKVEADFDVIEVKEAPPAAVVETARVLTRRKELSYNLPLGKEEGDYYVILYFGGILAVHPSFDVLINGRVIESNYTFEKGEIRALYIIQHQIKNLIITLKSVKFYSQINAIEVYQIVHLPLEASSTTVSALEVINQSIGLNLEWEDDPCSPKTWDHVGCEGNLVTSLNLENNRLEGTLPLSLNKGSLEIRTIGNPCLSFSTMTCNDVSSNNNNPAIETPQVTIVPEKKKKKEEEMSSDHNNNYHLPIIIIIVSALAAALLVLITLSLSLLLYLRNIHSQQHTTSQRLTYSTKAAMELRNWNSAKVFSYKEVKSATNNFKEVIGRGSFGSVYLGKLPDGKLVAVKVRFDKTQLGTESFINEVHLLSQIRHQNLVCLEGFCNESKRQILVYEYLPGGSLADHIYGKNRKNVSLSWIRRLKVAVDAAKGLDYLHNGSEPRIIHRDVKCSNILLDMEMNAKVCDFGLSKQISHPDATHVTTVVKGTAGYLDPEYYSTQQLTEKSDVYSFGVVLLELICGREPLSRTGTPDSFNLVLWAKPYLQAGAFEIVDENLRGSFDVESMKKAALVAIRCVDRDASQRPNIGQVLADLKQAYDAQFAYLSTFDH</sequence>
<dbReference type="FunFam" id="1.10.510.10:FF:000146">
    <property type="entry name" value="LRR receptor-like serine/threonine-protein kinase IOS1"/>
    <property type="match status" value="1"/>
</dbReference>
<dbReference type="Pfam" id="PF12819">
    <property type="entry name" value="Malectin_like"/>
    <property type="match status" value="1"/>
</dbReference>
<proteinExistence type="predicted"/>
<evidence type="ECO:0000256" key="14">
    <source>
        <dbReference type="SAM" id="Phobius"/>
    </source>
</evidence>
<evidence type="ECO:0000313" key="17">
    <source>
        <dbReference type="EMBL" id="TYK21472.1"/>
    </source>
</evidence>
<evidence type="ECO:0000256" key="3">
    <source>
        <dbReference type="ARBA" id="ARBA00022553"/>
    </source>
</evidence>
<dbReference type="PROSITE" id="PS50011">
    <property type="entry name" value="PROTEIN_KINASE_DOM"/>
    <property type="match status" value="1"/>
</dbReference>
<evidence type="ECO:0000259" key="16">
    <source>
        <dbReference type="PROSITE" id="PS50011"/>
    </source>
</evidence>
<feature type="domain" description="Protein kinase" evidence="16">
    <location>
        <begin position="546"/>
        <end position="828"/>
    </location>
</feature>
<organism evidence="17 18">
    <name type="scientific">Cucumis melo var. makuwa</name>
    <name type="common">Oriental melon</name>
    <dbReference type="NCBI Taxonomy" id="1194695"/>
    <lineage>
        <taxon>Eukaryota</taxon>
        <taxon>Viridiplantae</taxon>
        <taxon>Streptophyta</taxon>
        <taxon>Embryophyta</taxon>
        <taxon>Tracheophyta</taxon>
        <taxon>Spermatophyta</taxon>
        <taxon>Magnoliopsida</taxon>
        <taxon>eudicotyledons</taxon>
        <taxon>Gunneridae</taxon>
        <taxon>Pentapetalae</taxon>
        <taxon>rosids</taxon>
        <taxon>fabids</taxon>
        <taxon>Cucurbitales</taxon>
        <taxon>Cucurbitaceae</taxon>
        <taxon>Benincaseae</taxon>
        <taxon>Cucumis</taxon>
    </lineage>
</organism>
<accession>A0A5D3DD23</accession>
<keyword evidence="12 17" id="KW-0675">Receptor</keyword>
<evidence type="ECO:0000256" key="9">
    <source>
        <dbReference type="ARBA" id="ARBA00022840"/>
    </source>
</evidence>
<dbReference type="SMART" id="SM00220">
    <property type="entry name" value="S_TKc"/>
    <property type="match status" value="1"/>
</dbReference>
<keyword evidence="7 13" id="KW-0547">Nucleotide-binding</keyword>
<evidence type="ECO:0000256" key="12">
    <source>
        <dbReference type="ARBA" id="ARBA00023170"/>
    </source>
</evidence>
<evidence type="ECO:0000256" key="11">
    <source>
        <dbReference type="ARBA" id="ARBA00023136"/>
    </source>
</evidence>
<keyword evidence="8 17" id="KW-0418">Kinase</keyword>
<evidence type="ECO:0000256" key="5">
    <source>
        <dbReference type="ARBA" id="ARBA00022692"/>
    </source>
</evidence>
<dbReference type="Proteomes" id="UP000321947">
    <property type="component" value="Unassembled WGS sequence"/>
</dbReference>
<dbReference type="PROSITE" id="PS00108">
    <property type="entry name" value="PROTEIN_KINASE_ST"/>
    <property type="match status" value="1"/>
</dbReference>
<keyword evidence="10 14" id="KW-1133">Transmembrane helix</keyword>
<dbReference type="InterPro" id="IPR024788">
    <property type="entry name" value="Malectin-like_Carb-bd_dom"/>
</dbReference>
<dbReference type="GO" id="GO:0016020">
    <property type="term" value="C:membrane"/>
    <property type="evidence" value="ECO:0007669"/>
    <property type="project" value="UniProtKB-SubCell"/>
</dbReference>
<dbReference type="Pfam" id="PF00069">
    <property type="entry name" value="Pkinase"/>
    <property type="match status" value="1"/>
</dbReference>
<evidence type="ECO:0000256" key="15">
    <source>
        <dbReference type="SAM" id="SignalP"/>
    </source>
</evidence>
<dbReference type="Gene3D" id="1.10.510.10">
    <property type="entry name" value="Transferase(Phosphotransferase) domain 1"/>
    <property type="match status" value="1"/>
</dbReference>
<keyword evidence="3" id="KW-0597">Phosphoprotein</keyword>
<feature type="chain" id="PRO_5022937425" evidence="15">
    <location>
        <begin position="23"/>
        <end position="833"/>
    </location>
</feature>
<keyword evidence="2" id="KW-0723">Serine/threonine-protein kinase</keyword>
<comment type="caution">
    <text evidence="17">The sequence shown here is derived from an EMBL/GenBank/DDBJ whole genome shotgun (WGS) entry which is preliminary data.</text>
</comment>
<dbReference type="AlphaFoldDB" id="A0A5D3DD23"/>
<dbReference type="PROSITE" id="PS00107">
    <property type="entry name" value="PROTEIN_KINASE_ATP"/>
    <property type="match status" value="1"/>
</dbReference>
<keyword evidence="4" id="KW-0808">Transferase</keyword>
<evidence type="ECO:0000256" key="13">
    <source>
        <dbReference type="PROSITE-ProRule" id="PRU10141"/>
    </source>
</evidence>
<evidence type="ECO:0000256" key="8">
    <source>
        <dbReference type="ARBA" id="ARBA00022777"/>
    </source>
</evidence>
<dbReference type="InterPro" id="IPR000719">
    <property type="entry name" value="Prot_kinase_dom"/>
</dbReference>
<evidence type="ECO:0000256" key="7">
    <source>
        <dbReference type="ARBA" id="ARBA00022741"/>
    </source>
</evidence>
<name>A0A5D3DD23_CUCMM</name>
<comment type="subcellular location">
    <subcellularLocation>
        <location evidence="1">Membrane</location>
        <topology evidence="1">Single-pass membrane protein</topology>
    </subcellularLocation>
</comment>
<protein>
    <submittedName>
        <fullName evidence="17">Putative LRR receptor-like serine/threonine-protein kinase</fullName>
    </submittedName>
</protein>
<gene>
    <name evidence="17" type="ORF">E5676_scaffold305G00040</name>
</gene>
<keyword evidence="9 13" id="KW-0067">ATP-binding</keyword>
<dbReference type="GO" id="GO:0004674">
    <property type="term" value="F:protein serine/threonine kinase activity"/>
    <property type="evidence" value="ECO:0007669"/>
    <property type="project" value="UniProtKB-KW"/>
</dbReference>
<dbReference type="InterPro" id="IPR008271">
    <property type="entry name" value="Ser/Thr_kinase_AS"/>
</dbReference>
<dbReference type="InterPro" id="IPR017441">
    <property type="entry name" value="Protein_kinase_ATP_BS"/>
</dbReference>
<dbReference type="Gene3D" id="2.60.120.430">
    <property type="entry name" value="Galactose-binding lectin"/>
    <property type="match status" value="1"/>
</dbReference>
<dbReference type="SUPFAM" id="SSF56112">
    <property type="entry name" value="Protein kinase-like (PK-like)"/>
    <property type="match status" value="1"/>
</dbReference>
<reference evidence="17 18" key="1">
    <citation type="submission" date="2019-08" db="EMBL/GenBank/DDBJ databases">
        <title>Draft genome sequences of two oriental melons (Cucumis melo L. var makuwa).</title>
        <authorList>
            <person name="Kwon S.-Y."/>
        </authorList>
    </citation>
    <scope>NUCLEOTIDE SEQUENCE [LARGE SCALE GENOMIC DNA]</scope>
    <source>
        <strain evidence="18">cv. Chang Bougi</strain>
        <tissue evidence="17">Leaf</tissue>
    </source>
</reference>
<evidence type="ECO:0000256" key="2">
    <source>
        <dbReference type="ARBA" id="ARBA00022527"/>
    </source>
</evidence>
<dbReference type="FunFam" id="3.30.200.20:FF:000178">
    <property type="entry name" value="serine/threonine-protein kinase PBS1-like"/>
    <property type="match status" value="1"/>
</dbReference>
<evidence type="ECO:0000256" key="1">
    <source>
        <dbReference type="ARBA" id="ARBA00004167"/>
    </source>
</evidence>
<evidence type="ECO:0000256" key="6">
    <source>
        <dbReference type="ARBA" id="ARBA00022729"/>
    </source>
</evidence>
<keyword evidence="5 14" id="KW-0812">Transmembrane</keyword>
<dbReference type="CDD" id="cd14066">
    <property type="entry name" value="STKc_IRAK"/>
    <property type="match status" value="1"/>
</dbReference>
<dbReference type="PANTHER" id="PTHR45631:SF21">
    <property type="entry name" value="PROTEIN KINASE DOMAIN-CONTAINING PROTEIN"/>
    <property type="match status" value="1"/>
</dbReference>
<keyword evidence="11 14" id="KW-0472">Membrane</keyword>
<keyword evidence="6 15" id="KW-0732">Signal</keyword>